<evidence type="ECO:0000313" key="1">
    <source>
        <dbReference type="EMBL" id="EFP13540.1"/>
    </source>
</evidence>
<sequence>MWMKKKCNPRLEYLQVVTRKWLSSEVMHLLLNGLNAVQVPIRTDSQLQELGNIKQLRFSNEKITSEFDITRSDGRTATIRISNYGIVYFFIWPFGQKNS</sequence>
<organism evidence="2">
    <name type="scientific">Caenorhabditis remanei</name>
    <name type="common">Caenorhabditis vulgaris</name>
    <dbReference type="NCBI Taxonomy" id="31234"/>
    <lineage>
        <taxon>Eukaryota</taxon>
        <taxon>Metazoa</taxon>
        <taxon>Ecdysozoa</taxon>
        <taxon>Nematoda</taxon>
        <taxon>Chromadorea</taxon>
        <taxon>Rhabditida</taxon>
        <taxon>Rhabditina</taxon>
        <taxon>Rhabditomorpha</taxon>
        <taxon>Rhabditoidea</taxon>
        <taxon>Rhabditidae</taxon>
        <taxon>Peloderinae</taxon>
        <taxon>Caenorhabditis</taxon>
    </lineage>
</organism>
<dbReference type="AlphaFoldDB" id="E3N0T7"/>
<protein>
    <recommendedName>
        <fullName evidence="3">F-box associated domain-containing protein</fullName>
    </recommendedName>
</protein>
<evidence type="ECO:0008006" key="3">
    <source>
        <dbReference type="Google" id="ProtNLM"/>
    </source>
</evidence>
<dbReference type="EMBL" id="DS268506">
    <property type="protein sequence ID" value="EFP13540.1"/>
    <property type="molecule type" value="Genomic_DNA"/>
</dbReference>
<evidence type="ECO:0000313" key="2">
    <source>
        <dbReference type="Proteomes" id="UP000008281"/>
    </source>
</evidence>
<proteinExistence type="predicted"/>
<dbReference type="HOGENOM" id="CLU_150230_0_0_1"/>
<gene>
    <name evidence="1" type="ORF">CRE_10426</name>
</gene>
<keyword evidence="2" id="KW-1185">Reference proteome</keyword>
<name>E3N0T7_CAERE</name>
<dbReference type="InParanoid" id="E3N0T7"/>
<accession>E3N0T7</accession>
<reference evidence="1" key="1">
    <citation type="submission" date="2007-07" db="EMBL/GenBank/DDBJ databases">
        <title>PCAP assembly of the Caenorhabditis remanei genome.</title>
        <authorList>
            <consortium name="The Caenorhabditis remanei Sequencing Consortium"/>
            <person name="Wilson R.K."/>
        </authorList>
    </citation>
    <scope>NUCLEOTIDE SEQUENCE [LARGE SCALE GENOMIC DNA]</scope>
    <source>
        <strain evidence="1">PB4641</strain>
    </source>
</reference>
<dbReference type="Proteomes" id="UP000008281">
    <property type="component" value="Unassembled WGS sequence"/>
</dbReference>
<dbReference type="OrthoDB" id="5910664at2759"/>